<feature type="repeat" description="PPR" evidence="10">
    <location>
        <begin position="582"/>
        <end position="612"/>
    </location>
</feature>
<dbReference type="InterPro" id="IPR011990">
    <property type="entry name" value="TPR-like_helical_dom_sf"/>
</dbReference>
<proteinExistence type="inferred from homology"/>
<feature type="repeat" description="PPR" evidence="10">
    <location>
        <begin position="208"/>
        <end position="242"/>
    </location>
</feature>
<keyword evidence="5" id="KW-0378">Hydrolase</keyword>
<evidence type="ECO:0000256" key="2">
    <source>
        <dbReference type="ARBA" id="ARBA00012152"/>
    </source>
</evidence>
<evidence type="ECO:0000256" key="9">
    <source>
        <dbReference type="ARBA" id="ARBA00034022"/>
    </source>
</evidence>
<feature type="domain" description="GH16" evidence="11">
    <location>
        <begin position="887"/>
        <end position="1147"/>
    </location>
</feature>
<dbReference type="PROSITE" id="PS51762">
    <property type="entry name" value="GH16_2"/>
    <property type="match status" value="1"/>
</dbReference>
<dbReference type="CDD" id="cd02176">
    <property type="entry name" value="GH16_XET"/>
    <property type="match status" value="1"/>
</dbReference>
<dbReference type="Proteomes" id="UP000826656">
    <property type="component" value="Unassembled WGS sequence"/>
</dbReference>
<evidence type="ECO:0000256" key="5">
    <source>
        <dbReference type="ARBA" id="ARBA00022801"/>
    </source>
</evidence>
<keyword evidence="13" id="KW-1185">Reference proteome</keyword>
<evidence type="ECO:0000256" key="4">
    <source>
        <dbReference type="ARBA" id="ARBA00022737"/>
    </source>
</evidence>
<dbReference type="InterPro" id="IPR046848">
    <property type="entry name" value="E_motif"/>
</dbReference>
<dbReference type="InterPro" id="IPR046960">
    <property type="entry name" value="PPR_At4g14850-like_plant"/>
</dbReference>
<sequence length="1221" mass="138067">MGSSRAKNPWGVIRIFSKRFYCGFSERIVNVPVDARIVKTGFDPEISRFNFKLKDLVRANQIAKARQLFDEMPYRNTSSVNMMVSGYVKSRNLFRARELFDSMFSRNEVSWTIMIGGYSQNNQPKEAFNLYTEMCRSGVKPDHITFATLLSGFDDTTTLKEVLQIHSHIIRFGFSASLIVFNSLVDSYCKTCCLDIASQLFSEMPTKDSVSFNVMITGYTKYGFREEALKLFMQMRNMDFQPSGFTFAAMLGMSVGSEDVIFGQQIHGLAIKTSYVWDIFVANALLDLYSKHDYIDLAKNLFDEMPQLDGVSYNIIITGYAWNGQYEKSFDLFKRLQGTSFDRKNFPFATMLSVAAIELNLSMGRQTHAQAVVTAAVSEVQVGNALVDMYAKCEKFEDANRIFANLAYRNSVPWTAIISIYVQKGFHEEALKMFKEMNRENVHGDQATFASTLKASANLASVSLGKQLHSSVIRLGLLSSVFSGSVLVDMYANCGSMKDAIEVFKEMPDRNIVCWNALISAYAQNGNAEATFSSFADMIESGLYPDSVSFLSVLTACSHRGLVEKALWYFNSMTQVYKLDPRRKHYATMIDVLCRSGRFNEAENLISEMPFEPDEVMWSSVLNSCRIHKNQDLAKKAADQLFKMDALRDAAAYVNMSNIYAEAGKWENAAKVKKAMRERGVKKVTAYSWVEIDHIVHVFTANDRTHPQTEQIRRKINSLVELMDKEGYKPDTSCTLQNVDEEMKIESLKYHSERLAIAFALINTPEGSPIIIMKNLRACVDCHAAIKVISKIVGREITVRDSILYGSKKDALDYVKWVKDDKLFHLLVQRLLSSWGHTFPRLKLQTSWIVTSKADYCQSVCHSSLLCPGYAFFYIDFKWIELGVFTSHYKMATSITLQVVEEGPKGVYCLLISTVPAKSSKVISSSHPVISTFHDYVKDRGALSSSNPGSTFTWTWVGVNFTDVFESSWAPDHIAVVGDQVTLSLDSASGCGFESKFKYLFGKASAQIKLVKGDSAGTVIAFYMSSEGANHDELDFEFLGNVSGEPYLVQTNVYVNGTGDREQRHGLWFDPTVDFHTYSFFWNHHSIIFSVDDIPIRVFKNKEKKGVPYPKNQGMGIYGSLWNADDWATQGGRVKTNWSHSPFVTTFRSFEIDACDLSGEDTIAAGAKCGKLAQFLWDKPAKKRLEKSKKRQFKMVQNKYLVYDYCKDTARFTQMPKECLY</sequence>
<feature type="repeat" description="PPR" evidence="10">
    <location>
        <begin position="649"/>
        <end position="683"/>
    </location>
</feature>
<evidence type="ECO:0000256" key="10">
    <source>
        <dbReference type="PROSITE-ProRule" id="PRU00708"/>
    </source>
</evidence>
<evidence type="ECO:0000313" key="13">
    <source>
        <dbReference type="Proteomes" id="UP000826656"/>
    </source>
</evidence>
<gene>
    <name evidence="12" type="ORF">KY290_019788</name>
</gene>
<dbReference type="Pfam" id="PF01535">
    <property type="entry name" value="PPR"/>
    <property type="match status" value="3"/>
</dbReference>
<dbReference type="Pfam" id="PF06955">
    <property type="entry name" value="XET_C"/>
    <property type="match status" value="1"/>
</dbReference>
<dbReference type="PROSITE" id="PS01034">
    <property type="entry name" value="GH16_1"/>
    <property type="match status" value="1"/>
</dbReference>
<comment type="catalytic activity">
    <reaction evidence="9">
        <text>breaks a beta-(1-&gt;4) bond in the backbone of a xyloglucan and transfers the xyloglucanyl segment on to O-4 of the non-reducing terminal glucose residue of an acceptor, which can be a xyloglucan or an oligosaccharide of xyloglucan.</text>
        <dbReference type="EC" id="2.4.1.207"/>
    </reaction>
</comment>
<dbReference type="Gene3D" id="1.25.40.10">
    <property type="entry name" value="Tetratricopeptide repeat domain"/>
    <property type="match status" value="5"/>
</dbReference>
<evidence type="ECO:0000256" key="3">
    <source>
        <dbReference type="ARBA" id="ARBA00022679"/>
    </source>
</evidence>
<feature type="repeat" description="PPR" evidence="10">
    <location>
        <begin position="107"/>
        <end position="141"/>
    </location>
</feature>
<evidence type="ECO:0000256" key="1">
    <source>
        <dbReference type="ARBA" id="ARBA00006643"/>
    </source>
</evidence>
<comment type="caution">
    <text evidence="12">The sequence shown here is derived from an EMBL/GenBank/DDBJ whole genome shotgun (WGS) entry which is preliminary data.</text>
</comment>
<dbReference type="Pfam" id="PF12854">
    <property type="entry name" value="PPR_1"/>
    <property type="match status" value="1"/>
</dbReference>
<dbReference type="NCBIfam" id="TIGR00756">
    <property type="entry name" value="PPR"/>
    <property type="match status" value="8"/>
</dbReference>
<dbReference type="PANTHER" id="PTHR47926">
    <property type="entry name" value="PENTATRICOPEPTIDE REPEAT-CONTAINING PROTEIN"/>
    <property type="match status" value="1"/>
</dbReference>
<dbReference type="InterPro" id="IPR008263">
    <property type="entry name" value="GH16_AS"/>
</dbReference>
<keyword evidence="8" id="KW-0326">Glycosidase</keyword>
<evidence type="ECO:0000259" key="11">
    <source>
        <dbReference type="PROSITE" id="PS51762"/>
    </source>
</evidence>
<keyword evidence="3" id="KW-0808">Transferase</keyword>
<accession>A0ABQ7VI04</accession>
<reference evidence="12 13" key="1">
    <citation type="journal article" date="2021" name="bioRxiv">
        <title>Chromosome-scale and haplotype-resolved genome assembly of a tetraploid potato cultivar.</title>
        <authorList>
            <person name="Sun H."/>
            <person name="Jiao W.-B."/>
            <person name="Krause K."/>
            <person name="Campoy J.A."/>
            <person name="Goel M."/>
            <person name="Folz-Donahue K."/>
            <person name="Kukat C."/>
            <person name="Huettel B."/>
            <person name="Schneeberger K."/>
        </authorList>
    </citation>
    <scope>NUCLEOTIDE SEQUENCE [LARGE SCALE GENOMIC DNA]</scope>
    <source>
        <strain evidence="12">SolTubOtavaFocal</strain>
        <tissue evidence="12">Leaves</tissue>
    </source>
</reference>
<dbReference type="InterPro" id="IPR000757">
    <property type="entry name" value="Beta-glucanase-like"/>
</dbReference>
<keyword evidence="4" id="KW-0677">Repeat</keyword>
<dbReference type="Pfam" id="PF14432">
    <property type="entry name" value="DYW_deaminase"/>
    <property type="match status" value="1"/>
</dbReference>
<dbReference type="Gene3D" id="2.60.120.200">
    <property type="match status" value="1"/>
</dbReference>
<name>A0ABQ7VI04_SOLTU</name>
<dbReference type="InterPro" id="IPR013320">
    <property type="entry name" value="ConA-like_dom_sf"/>
</dbReference>
<dbReference type="InterPro" id="IPR032867">
    <property type="entry name" value="DYW_dom"/>
</dbReference>
<dbReference type="Pfam" id="PF00722">
    <property type="entry name" value="Glyco_hydro_16"/>
    <property type="match status" value="1"/>
</dbReference>
<dbReference type="SUPFAM" id="SSF49899">
    <property type="entry name" value="Concanavalin A-like lectins/glucanases"/>
    <property type="match status" value="1"/>
</dbReference>
<protein>
    <recommendedName>
        <fullName evidence="2">xyloglucan:xyloglucosyl transferase</fullName>
        <ecNumber evidence="2">2.4.1.207</ecNumber>
    </recommendedName>
</protein>
<feature type="repeat" description="PPR" evidence="10">
    <location>
        <begin position="410"/>
        <end position="444"/>
    </location>
</feature>
<feature type="repeat" description="PPR" evidence="10">
    <location>
        <begin position="309"/>
        <end position="343"/>
    </location>
</feature>
<keyword evidence="6" id="KW-1015">Disulfide bond</keyword>
<dbReference type="EC" id="2.4.1.207" evidence="2"/>
<keyword evidence="7" id="KW-0325">Glycoprotein</keyword>
<feature type="repeat" description="PPR" evidence="10">
    <location>
        <begin position="511"/>
        <end position="545"/>
    </location>
</feature>
<dbReference type="EMBL" id="JAIVGD010000013">
    <property type="protein sequence ID" value="KAH0763715.1"/>
    <property type="molecule type" value="Genomic_DNA"/>
</dbReference>
<dbReference type="InterPro" id="IPR002885">
    <property type="entry name" value="PPR_rpt"/>
</dbReference>
<evidence type="ECO:0000256" key="7">
    <source>
        <dbReference type="ARBA" id="ARBA00023180"/>
    </source>
</evidence>
<dbReference type="Pfam" id="PF13041">
    <property type="entry name" value="PPR_2"/>
    <property type="match status" value="4"/>
</dbReference>
<dbReference type="Pfam" id="PF20431">
    <property type="entry name" value="E_motif"/>
    <property type="match status" value="1"/>
</dbReference>
<dbReference type="PROSITE" id="PS51375">
    <property type="entry name" value="PPR"/>
    <property type="match status" value="7"/>
</dbReference>
<evidence type="ECO:0000256" key="8">
    <source>
        <dbReference type="ARBA" id="ARBA00023295"/>
    </source>
</evidence>
<organism evidence="12 13">
    <name type="scientific">Solanum tuberosum</name>
    <name type="common">Potato</name>
    <dbReference type="NCBI Taxonomy" id="4113"/>
    <lineage>
        <taxon>Eukaryota</taxon>
        <taxon>Viridiplantae</taxon>
        <taxon>Streptophyta</taxon>
        <taxon>Embryophyta</taxon>
        <taxon>Tracheophyta</taxon>
        <taxon>Spermatophyta</taxon>
        <taxon>Magnoliopsida</taxon>
        <taxon>eudicotyledons</taxon>
        <taxon>Gunneridae</taxon>
        <taxon>Pentapetalae</taxon>
        <taxon>asterids</taxon>
        <taxon>lamiids</taxon>
        <taxon>Solanales</taxon>
        <taxon>Solanaceae</taxon>
        <taxon>Solanoideae</taxon>
        <taxon>Solaneae</taxon>
        <taxon>Solanum</taxon>
    </lineage>
</organism>
<dbReference type="InterPro" id="IPR010713">
    <property type="entry name" value="XET_C"/>
</dbReference>
<evidence type="ECO:0000313" key="12">
    <source>
        <dbReference type="EMBL" id="KAH0763715.1"/>
    </source>
</evidence>
<comment type="similarity">
    <text evidence="1">Belongs to the PPR family. PCMP-H subfamily.</text>
</comment>
<evidence type="ECO:0000256" key="6">
    <source>
        <dbReference type="ARBA" id="ARBA00023157"/>
    </source>
</evidence>
<dbReference type="PANTHER" id="PTHR47926:SF475">
    <property type="entry name" value="DYW DOMAIN-CONTAINING PROTEIN"/>
    <property type="match status" value="1"/>
</dbReference>
<dbReference type="InterPro" id="IPR016455">
    <property type="entry name" value="XTH"/>
</dbReference>